<reference evidence="2" key="1">
    <citation type="journal article" date="2019" name="Int. J. Syst. Evol. Microbiol.">
        <title>The Global Catalogue of Microorganisms (GCM) 10K type strain sequencing project: providing services to taxonomists for standard genome sequencing and annotation.</title>
        <authorList>
            <consortium name="The Broad Institute Genomics Platform"/>
            <consortium name="The Broad Institute Genome Sequencing Center for Infectious Disease"/>
            <person name="Wu L."/>
            <person name="Ma J."/>
        </authorList>
    </citation>
    <scope>NUCLEOTIDE SEQUENCE [LARGE SCALE GENOMIC DNA]</scope>
    <source>
        <strain evidence="2">CGMCC 1.12471</strain>
    </source>
</reference>
<keyword evidence="2" id="KW-1185">Reference proteome</keyword>
<evidence type="ECO:0008006" key="3">
    <source>
        <dbReference type="Google" id="ProtNLM"/>
    </source>
</evidence>
<sequence>MVRFRQQLVVDITRMSPAQVEALKHFISTLFVIPTQEDEESVHGWTRTAAASAILDLRANGKTVQEAVLHAETLADDGFVSRDLVYQLGSYNPERQLRGFTRALNNTVKSLKIDGAIADDAADPMAPVYERDGVRSKVALGFEMPIELRAVFAAAYGLLRSGADEDLEDEHDWEQGED</sequence>
<comment type="caution">
    <text evidence="1">The sequence shown here is derived from an EMBL/GenBank/DDBJ whole genome shotgun (WGS) entry which is preliminary data.</text>
</comment>
<organism evidence="1 2">
    <name type="scientific">Amnibacterium endophyticum</name>
    <dbReference type="NCBI Taxonomy" id="2109337"/>
    <lineage>
        <taxon>Bacteria</taxon>
        <taxon>Bacillati</taxon>
        <taxon>Actinomycetota</taxon>
        <taxon>Actinomycetes</taxon>
        <taxon>Micrococcales</taxon>
        <taxon>Microbacteriaceae</taxon>
        <taxon>Amnibacterium</taxon>
    </lineage>
</organism>
<dbReference type="Proteomes" id="UP001597347">
    <property type="component" value="Unassembled WGS sequence"/>
</dbReference>
<protein>
    <recommendedName>
        <fullName evidence="3">DUF4194 domain-containing protein</fullName>
    </recommendedName>
</protein>
<dbReference type="RefSeq" id="WP_377932699.1">
    <property type="nucleotide sequence ID" value="NZ_JBHUEA010000005.1"/>
</dbReference>
<proteinExistence type="predicted"/>
<evidence type="ECO:0000313" key="1">
    <source>
        <dbReference type="EMBL" id="MFD1720929.1"/>
    </source>
</evidence>
<evidence type="ECO:0000313" key="2">
    <source>
        <dbReference type="Proteomes" id="UP001597347"/>
    </source>
</evidence>
<name>A0ABW4LFY8_9MICO</name>
<dbReference type="EMBL" id="JBHUEA010000005">
    <property type="protein sequence ID" value="MFD1720929.1"/>
    <property type="molecule type" value="Genomic_DNA"/>
</dbReference>
<accession>A0ABW4LFY8</accession>
<gene>
    <name evidence="1" type="ORF">ACFSBI_05150</name>
</gene>